<keyword evidence="5" id="KW-1185">Reference proteome</keyword>
<dbReference type="EMBL" id="JAPTSV010000007">
    <property type="protein sequence ID" value="KAJ1525925.1"/>
    <property type="molecule type" value="Genomic_DNA"/>
</dbReference>
<dbReference type="PROSITE" id="PS50088">
    <property type="entry name" value="ANK_REPEAT"/>
    <property type="match status" value="3"/>
</dbReference>
<evidence type="ECO:0000313" key="4">
    <source>
        <dbReference type="EMBL" id="KAJ1525925.1"/>
    </source>
</evidence>
<evidence type="ECO:0000256" key="3">
    <source>
        <dbReference type="PROSITE-ProRule" id="PRU00023"/>
    </source>
</evidence>
<organism evidence="4 5">
    <name type="scientific">Megalurothrips usitatus</name>
    <name type="common">bean blossom thrips</name>
    <dbReference type="NCBI Taxonomy" id="439358"/>
    <lineage>
        <taxon>Eukaryota</taxon>
        <taxon>Metazoa</taxon>
        <taxon>Ecdysozoa</taxon>
        <taxon>Arthropoda</taxon>
        <taxon>Hexapoda</taxon>
        <taxon>Insecta</taxon>
        <taxon>Pterygota</taxon>
        <taxon>Neoptera</taxon>
        <taxon>Paraneoptera</taxon>
        <taxon>Thysanoptera</taxon>
        <taxon>Terebrantia</taxon>
        <taxon>Thripoidea</taxon>
        <taxon>Thripidae</taxon>
        <taxon>Megalurothrips</taxon>
    </lineage>
</organism>
<dbReference type="PROSITE" id="PS50297">
    <property type="entry name" value="ANK_REP_REGION"/>
    <property type="match status" value="2"/>
</dbReference>
<dbReference type="InterPro" id="IPR002110">
    <property type="entry name" value="Ankyrin_rpt"/>
</dbReference>
<feature type="repeat" description="ANK" evidence="3">
    <location>
        <begin position="226"/>
        <end position="258"/>
    </location>
</feature>
<dbReference type="PANTHER" id="PTHR24171:SF8">
    <property type="entry name" value="BRCA1-ASSOCIATED RING DOMAIN PROTEIN 1"/>
    <property type="match status" value="1"/>
</dbReference>
<proteinExistence type="predicted"/>
<keyword evidence="2 3" id="KW-0040">ANK repeat</keyword>
<name>A0AAV7XIJ8_9NEOP</name>
<comment type="caution">
    <text evidence="4">The sequence shown here is derived from an EMBL/GenBank/DDBJ whole genome shotgun (WGS) entry which is preliminary data.</text>
</comment>
<feature type="repeat" description="ANK" evidence="3">
    <location>
        <begin position="100"/>
        <end position="132"/>
    </location>
</feature>
<dbReference type="GO" id="GO:0085020">
    <property type="term" value="P:protein K6-linked ubiquitination"/>
    <property type="evidence" value="ECO:0007669"/>
    <property type="project" value="TreeGrafter"/>
</dbReference>
<dbReference type="AlphaFoldDB" id="A0AAV7XIJ8"/>
<gene>
    <name evidence="4" type="ORF">ONE63_009113</name>
</gene>
<sequence length="314" mass="33128">MPPGDSFHFRVQRGLGPWSNTLAATTKDDQAPMVALHRAISQGLPHRARKFLSQRPLAVDVPDRAGRTALLLSVLRGDPDLVYLLLNAGADPNHPAEGAAHRTPLMVAAHLGAPALCRALRDRGARWDVRDRNLCTALHYAVSGTGAPGRPGASLTGGGGGTAAAAAREDVVRMALEDGADVHVQDSYGWTPLMRAVMLDASVRVLELLLQAGASSGPRQPQRDKQGHSALHLAALSGRQDVAALLARHGADLRAKSVHGHSARELGRCWPLSLADGANKGGVDATLAVAAAASTMLKKRAARRKQDELEDQIL</sequence>
<dbReference type="GO" id="GO:0004842">
    <property type="term" value="F:ubiquitin-protein transferase activity"/>
    <property type="evidence" value="ECO:0007669"/>
    <property type="project" value="TreeGrafter"/>
</dbReference>
<evidence type="ECO:0000313" key="5">
    <source>
        <dbReference type="Proteomes" id="UP001075354"/>
    </source>
</evidence>
<evidence type="ECO:0000256" key="1">
    <source>
        <dbReference type="ARBA" id="ARBA00022737"/>
    </source>
</evidence>
<dbReference type="PANTHER" id="PTHR24171">
    <property type="entry name" value="ANKYRIN REPEAT DOMAIN-CONTAINING PROTEIN 39-RELATED"/>
    <property type="match status" value="1"/>
</dbReference>
<dbReference type="Gene3D" id="1.25.40.20">
    <property type="entry name" value="Ankyrin repeat-containing domain"/>
    <property type="match status" value="2"/>
</dbReference>
<dbReference type="SUPFAM" id="SSF48403">
    <property type="entry name" value="Ankyrin repeat"/>
    <property type="match status" value="1"/>
</dbReference>
<dbReference type="GO" id="GO:0070531">
    <property type="term" value="C:BRCA1-A complex"/>
    <property type="evidence" value="ECO:0007669"/>
    <property type="project" value="TreeGrafter"/>
</dbReference>
<dbReference type="InterPro" id="IPR036770">
    <property type="entry name" value="Ankyrin_rpt-contain_sf"/>
</dbReference>
<dbReference type="Proteomes" id="UP001075354">
    <property type="component" value="Chromosome 7"/>
</dbReference>
<accession>A0AAV7XIJ8</accession>
<evidence type="ECO:0000256" key="2">
    <source>
        <dbReference type="ARBA" id="ARBA00023043"/>
    </source>
</evidence>
<dbReference type="Pfam" id="PF12796">
    <property type="entry name" value="Ank_2"/>
    <property type="match status" value="2"/>
</dbReference>
<dbReference type="GO" id="GO:0031436">
    <property type="term" value="C:BRCA1-BARD1 complex"/>
    <property type="evidence" value="ECO:0007669"/>
    <property type="project" value="TreeGrafter"/>
</dbReference>
<keyword evidence="1" id="KW-0677">Repeat</keyword>
<dbReference type="SMART" id="SM00248">
    <property type="entry name" value="ANK"/>
    <property type="match status" value="5"/>
</dbReference>
<reference evidence="4" key="1">
    <citation type="submission" date="2022-12" db="EMBL/GenBank/DDBJ databases">
        <title>Chromosome-level genome assembly of the bean flower thrips Megalurothrips usitatus.</title>
        <authorList>
            <person name="Ma L."/>
            <person name="Liu Q."/>
            <person name="Li H."/>
            <person name="Cai W."/>
        </authorList>
    </citation>
    <scope>NUCLEOTIDE SEQUENCE</scope>
    <source>
        <strain evidence="4">Cailab_2022a</strain>
    </source>
</reference>
<feature type="repeat" description="ANK" evidence="3">
    <location>
        <begin position="65"/>
        <end position="97"/>
    </location>
</feature>
<protein>
    <submittedName>
        <fullName evidence="4">Uncharacterized protein</fullName>
    </submittedName>
</protein>